<gene>
    <name evidence="1" type="ORF">PCOR1329_LOCUS15966</name>
</gene>
<feature type="non-terminal residue" evidence="1">
    <location>
        <position position="1"/>
    </location>
</feature>
<accession>A0ABN9R0Q4</accession>
<keyword evidence="2" id="KW-1185">Reference proteome</keyword>
<evidence type="ECO:0000313" key="1">
    <source>
        <dbReference type="EMBL" id="CAK0811329.1"/>
    </source>
</evidence>
<protein>
    <submittedName>
        <fullName evidence="1">Uncharacterized protein</fullName>
    </submittedName>
</protein>
<feature type="non-terminal residue" evidence="1">
    <location>
        <position position="149"/>
    </location>
</feature>
<sequence length="149" mass="15243">GHGDQLVWASHEPCEVRLRVCSQRMPFGACLAGLPASEKLLGEGKLKLVLGAASPGCPAAASSFGKARLLLNPQTAWGCDCREVSVVLRRGWECAGRLGVRCTIAGAAADWPLAPTPPHGLPVAGAAGAGFDRLGAGGPAPRWPSVLEG</sequence>
<name>A0ABN9R0Q4_9DINO</name>
<evidence type="ECO:0000313" key="2">
    <source>
        <dbReference type="Proteomes" id="UP001189429"/>
    </source>
</evidence>
<comment type="caution">
    <text evidence="1">The sequence shown here is derived from an EMBL/GenBank/DDBJ whole genome shotgun (WGS) entry which is preliminary data.</text>
</comment>
<proteinExistence type="predicted"/>
<dbReference type="EMBL" id="CAUYUJ010004874">
    <property type="protein sequence ID" value="CAK0811329.1"/>
    <property type="molecule type" value="Genomic_DNA"/>
</dbReference>
<reference evidence="1" key="1">
    <citation type="submission" date="2023-10" db="EMBL/GenBank/DDBJ databases">
        <authorList>
            <person name="Chen Y."/>
            <person name="Shah S."/>
            <person name="Dougan E. K."/>
            <person name="Thang M."/>
            <person name="Chan C."/>
        </authorList>
    </citation>
    <scope>NUCLEOTIDE SEQUENCE [LARGE SCALE GENOMIC DNA]</scope>
</reference>
<organism evidence="1 2">
    <name type="scientific">Prorocentrum cordatum</name>
    <dbReference type="NCBI Taxonomy" id="2364126"/>
    <lineage>
        <taxon>Eukaryota</taxon>
        <taxon>Sar</taxon>
        <taxon>Alveolata</taxon>
        <taxon>Dinophyceae</taxon>
        <taxon>Prorocentrales</taxon>
        <taxon>Prorocentraceae</taxon>
        <taxon>Prorocentrum</taxon>
    </lineage>
</organism>
<dbReference type="Proteomes" id="UP001189429">
    <property type="component" value="Unassembled WGS sequence"/>
</dbReference>